<feature type="transmembrane region" description="Helical" evidence="1">
    <location>
        <begin position="68"/>
        <end position="86"/>
    </location>
</feature>
<reference evidence="2 3" key="1">
    <citation type="journal article" date="2018" name="Sci. Rep.">
        <title>Genomic signatures of local adaptation to the degree of environmental predictability in rotifers.</title>
        <authorList>
            <person name="Franch-Gras L."/>
            <person name="Hahn C."/>
            <person name="Garcia-Roger E.M."/>
            <person name="Carmona M.J."/>
            <person name="Serra M."/>
            <person name="Gomez A."/>
        </authorList>
    </citation>
    <scope>NUCLEOTIDE SEQUENCE [LARGE SCALE GENOMIC DNA]</scope>
    <source>
        <strain evidence="2">HYR1</strain>
    </source>
</reference>
<accession>A0A3M7PP28</accession>
<evidence type="ECO:0000256" key="1">
    <source>
        <dbReference type="SAM" id="Phobius"/>
    </source>
</evidence>
<comment type="caution">
    <text evidence="2">The sequence shown here is derived from an EMBL/GenBank/DDBJ whole genome shotgun (WGS) entry which is preliminary data.</text>
</comment>
<keyword evidence="1" id="KW-0812">Transmembrane</keyword>
<keyword evidence="1" id="KW-1133">Transmembrane helix</keyword>
<keyword evidence="1" id="KW-0472">Membrane</keyword>
<organism evidence="2 3">
    <name type="scientific">Brachionus plicatilis</name>
    <name type="common">Marine rotifer</name>
    <name type="synonym">Brachionus muelleri</name>
    <dbReference type="NCBI Taxonomy" id="10195"/>
    <lineage>
        <taxon>Eukaryota</taxon>
        <taxon>Metazoa</taxon>
        <taxon>Spiralia</taxon>
        <taxon>Gnathifera</taxon>
        <taxon>Rotifera</taxon>
        <taxon>Eurotatoria</taxon>
        <taxon>Monogononta</taxon>
        <taxon>Pseudotrocha</taxon>
        <taxon>Ploima</taxon>
        <taxon>Brachionidae</taxon>
        <taxon>Brachionus</taxon>
    </lineage>
</organism>
<sequence>MQLPPADNEVDKELEESGLICKPEDLASGVVNIDYSVYQNYFSEDAYMSSKSGSCPMKFHENEKLKKYLSTQFLLLVFLFYHIGVVN</sequence>
<gene>
    <name evidence="2" type="ORF">BpHYR1_019324</name>
</gene>
<name>A0A3M7PP28_BRAPC</name>
<evidence type="ECO:0000313" key="2">
    <source>
        <dbReference type="EMBL" id="RNA00872.1"/>
    </source>
</evidence>
<dbReference type="Proteomes" id="UP000276133">
    <property type="component" value="Unassembled WGS sequence"/>
</dbReference>
<evidence type="ECO:0000313" key="3">
    <source>
        <dbReference type="Proteomes" id="UP000276133"/>
    </source>
</evidence>
<protein>
    <submittedName>
        <fullName evidence="2">Uncharacterized protein</fullName>
    </submittedName>
</protein>
<keyword evidence="3" id="KW-1185">Reference proteome</keyword>
<proteinExistence type="predicted"/>
<dbReference type="AlphaFoldDB" id="A0A3M7PP28"/>
<dbReference type="EMBL" id="REGN01009576">
    <property type="protein sequence ID" value="RNA00872.1"/>
    <property type="molecule type" value="Genomic_DNA"/>
</dbReference>